<dbReference type="Pfam" id="PF03060">
    <property type="entry name" value="NMO"/>
    <property type="match status" value="1"/>
</dbReference>
<gene>
    <name evidence="8" type="ORF">ACFPTR_05815</name>
</gene>
<keyword evidence="7" id="KW-0503">Monooxygenase</keyword>
<proteinExistence type="inferred from homology"/>
<reference evidence="9" key="1">
    <citation type="journal article" date="2019" name="Int. J. Syst. Evol. Microbiol.">
        <title>The Global Catalogue of Microorganisms (GCM) 10K type strain sequencing project: providing services to taxonomists for standard genome sequencing and annotation.</title>
        <authorList>
            <consortium name="The Broad Institute Genomics Platform"/>
            <consortium name="The Broad Institute Genome Sequencing Center for Infectious Disease"/>
            <person name="Wu L."/>
            <person name="Ma J."/>
        </authorList>
    </citation>
    <scope>NUCLEOTIDE SEQUENCE [LARGE SCALE GENOMIC DNA]</scope>
    <source>
        <strain evidence="9">CGMCC 1.15790</strain>
    </source>
</reference>
<evidence type="ECO:0000313" key="8">
    <source>
        <dbReference type="EMBL" id="MFC5628413.1"/>
    </source>
</evidence>
<evidence type="ECO:0000256" key="7">
    <source>
        <dbReference type="ARBA" id="ARBA00023033"/>
    </source>
</evidence>
<evidence type="ECO:0000256" key="1">
    <source>
        <dbReference type="ARBA" id="ARBA00003535"/>
    </source>
</evidence>
<comment type="function">
    <text evidence="1">Nitronate monooxygenase that uses molecular oxygen to catalyze the oxidative denitrification of alkyl nitronates. Acts on propionate 3-nitronate (P3N), the presumed physiological substrate. Probably functions in the detoxification of P3N, a metabolic poison produced by plants and fungi as a defense mechanism.</text>
</comment>
<evidence type="ECO:0000256" key="4">
    <source>
        <dbReference type="ARBA" id="ARBA00022630"/>
    </source>
</evidence>
<evidence type="ECO:0000256" key="5">
    <source>
        <dbReference type="ARBA" id="ARBA00022643"/>
    </source>
</evidence>
<dbReference type="InterPro" id="IPR013785">
    <property type="entry name" value="Aldolase_TIM"/>
</dbReference>
<dbReference type="RefSeq" id="WP_270898291.1">
    <property type="nucleotide sequence ID" value="NZ_JBHSPF010000022.1"/>
</dbReference>
<comment type="caution">
    <text evidence="8">The sequence shown here is derived from an EMBL/GenBank/DDBJ whole genome shotgun (WGS) entry which is preliminary data.</text>
</comment>
<protein>
    <recommendedName>
        <fullName evidence="3">Probable nitronate monooxygenase</fullName>
    </recommendedName>
</protein>
<evidence type="ECO:0000313" key="9">
    <source>
        <dbReference type="Proteomes" id="UP001596143"/>
    </source>
</evidence>
<dbReference type="SUPFAM" id="SSF51412">
    <property type="entry name" value="Inosine monophosphate dehydrogenase (IMPDH)"/>
    <property type="match status" value="1"/>
</dbReference>
<dbReference type="PANTHER" id="PTHR42747">
    <property type="entry name" value="NITRONATE MONOOXYGENASE-RELATED"/>
    <property type="match status" value="1"/>
</dbReference>
<dbReference type="GO" id="GO:0016491">
    <property type="term" value="F:oxidoreductase activity"/>
    <property type="evidence" value="ECO:0007669"/>
    <property type="project" value="UniProtKB-KW"/>
</dbReference>
<dbReference type="CDD" id="cd04730">
    <property type="entry name" value="NPD_like"/>
    <property type="match status" value="1"/>
</dbReference>
<comment type="similarity">
    <text evidence="2">Belongs to the nitronate monooxygenase family. NMO class I subfamily.</text>
</comment>
<evidence type="ECO:0000256" key="3">
    <source>
        <dbReference type="ARBA" id="ARBA00013457"/>
    </source>
</evidence>
<evidence type="ECO:0000256" key="6">
    <source>
        <dbReference type="ARBA" id="ARBA00023002"/>
    </source>
</evidence>
<evidence type="ECO:0000256" key="2">
    <source>
        <dbReference type="ARBA" id="ARBA00009881"/>
    </source>
</evidence>
<keyword evidence="4" id="KW-0285">Flavoprotein</keyword>
<name>A0ABW0U5H3_9BACI</name>
<sequence length="327" mass="36227">MKKDIRAQLQETMRLPVIMAPMFLVSNPQTVVEGCKNGIIGSFPSLNARDASILDEWMTTIKKELAEAKQTSPDKKIAPWAVNFVCHRSHNKRYEEDLALIKKHEPPIVICSLGDPKPIVDIVHSYDGIVFADVINTFFAKKAIEKGVDGLILVCNGAGGHAGTFHPMAFIKEVKAFYDGITILAGSISEGDDILASEVLGADFVYIGTKFIAAKESSAPTEYQKMLVSSTMEDIMYTDVFSGIHANYLIPSIERAGIDIQDIQKKKVSKETLRQSLDVKAWKDIWSAGHGVGAIDRVQTVREIIQDLERCYEEARKKITDKGVKVK</sequence>
<dbReference type="InterPro" id="IPR004136">
    <property type="entry name" value="NMO"/>
</dbReference>
<keyword evidence="9" id="KW-1185">Reference proteome</keyword>
<accession>A0ABW0U5H3</accession>
<dbReference type="Gene3D" id="3.20.20.70">
    <property type="entry name" value="Aldolase class I"/>
    <property type="match status" value="1"/>
</dbReference>
<organism evidence="8 9">
    <name type="scientific">Aliibacillus thermotolerans</name>
    <dbReference type="NCBI Taxonomy" id="1834418"/>
    <lineage>
        <taxon>Bacteria</taxon>
        <taxon>Bacillati</taxon>
        <taxon>Bacillota</taxon>
        <taxon>Bacilli</taxon>
        <taxon>Bacillales</taxon>
        <taxon>Bacillaceae</taxon>
        <taxon>Aliibacillus</taxon>
    </lineage>
</organism>
<dbReference type="PANTHER" id="PTHR42747:SF4">
    <property type="entry name" value="BLR1330 PROTEIN"/>
    <property type="match status" value="1"/>
</dbReference>
<keyword evidence="6 8" id="KW-0560">Oxidoreductase</keyword>
<keyword evidence="5" id="KW-0288">FMN</keyword>
<dbReference type="Proteomes" id="UP001596143">
    <property type="component" value="Unassembled WGS sequence"/>
</dbReference>
<dbReference type="EMBL" id="JBHSPF010000022">
    <property type="protein sequence ID" value="MFC5628413.1"/>
    <property type="molecule type" value="Genomic_DNA"/>
</dbReference>